<dbReference type="STRING" id="4081.A0A3Q7HZ35"/>
<dbReference type="Gramene" id="Solyc09g015613.1.1">
    <property type="protein sequence ID" value="Solyc09g015613.1.1"/>
    <property type="gene ID" value="Solyc09g015613.1"/>
</dbReference>
<dbReference type="EnsemblPlants" id="Solyc09g015613.1.1">
    <property type="protein sequence ID" value="Solyc09g015613.1.1"/>
    <property type="gene ID" value="Solyc09g015613.1"/>
</dbReference>
<protein>
    <submittedName>
        <fullName evidence="6">Uncharacterized protein</fullName>
    </submittedName>
</protein>
<evidence type="ECO:0000256" key="4">
    <source>
        <dbReference type="ARBA" id="ARBA00023136"/>
    </source>
</evidence>
<comment type="subcellular location">
    <subcellularLocation>
        <location evidence="1">Membrane</location>
        <topology evidence="1">Multi-pass membrane protein</topology>
    </subcellularLocation>
</comment>
<keyword evidence="4 5" id="KW-0472">Membrane</keyword>
<evidence type="ECO:0000256" key="1">
    <source>
        <dbReference type="ARBA" id="ARBA00004141"/>
    </source>
</evidence>
<name>A0A3Q7HZ35_SOLLC</name>
<evidence type="ECO:0000256" key="3">
    <source>
        <dbReference type="ARBA" id="ARBA00022989"/>
    </source>
</evidence>
<feature type="transmembrane region" description="Helical" evidence="5">
    <location>
        <begin position="54"/>
        <end position="76"/>
    </location>
</feature>
<dbReference type="InParanoid" id="A0A3Q7HZ35"/>
<dbReference type="Proteomes" id="UP000004994">
    <property type="component" value="Chromosome 9"/>
</dbReference>
<reference evidence="6" key="1">
    <citation type="journal article" date="2012" name="Nature">
        <title>The tomato genome sequence provides insights into fleshy fruit evolution.</title>
        <authorList>
            <consortium name="Tomato Genome Consortium"/>
        </authorList>
    </citation>
    <scope>NUCLEOTIDE SEQUENCE [LARGE SCALE GENOMIC DNA]</scope>
    <source>
        <strain evidence="6">cv. Heinz 1706</strain>
    </source>
</reference>
<feature type="transmembrane region" description="Helical" evidence="5">
    <location>
        <begin position="155"/>
        <end position="174"/>
    </location>
</feature>
<feature type="transmembrane region" description="Helical" evidence="5">
    <location>
        <begin position="233"/>
        <end position="253"/>
    </location>
</feature>
<keyword evidence="7" id="KW-1185">Reference proteome</keyword>
<evidence type="ECO:0000256" key="5">
    <source>
        <dbReference type="SAM" id="Phobius"/>
    </source>
</evidence>
<dbReference type="GO" id="GO:0016020">
    <property type="term" value="C:membrane"/>
    <property type="evidence" value="ECO:0007669"/>
    <property type="project" value="UniProtKB-SubCell"/>
</dbReference>
<evidence type="ECO:0000313" key="6">
    <source>
        <dbReference type="EnsemblPlants" id="Solyc09g015613.1.1"/>
    </source>
</evidence>
<dbReference type="PANTHER" id="PTHR43184:SF16">
    <property type="entry name" value="MAJOR FACILITATOR SUPERFAMILY (MFS) PROFILE DOMAIN-CONTAINING PROTEIN"/>
    <property type="match status" value="1"/>
</dbReference>
<sequence>MRSDKVLIYPLHIYFGYHCNWKTTDIVKQVKVIVPFRDGWFSLNIPNGNGNLDMAFLFVSWANFYSFNYYMTIQMVAGSLFQPTRCPLVVAMLGNWTHTSIGNLTGYIFASILFELRIGIVFIFLPVLFVIILGNKDAVLSKHKRESVVGFREFLGAYTFLYHASGTIFMSSFFDVKGLVGGILIHHVSQLHNIPSSNSPSIEESLDIIFGGPSVDQDQSSHYNPAGEDVYKGVSKVVFVVLMGAAFVVGLFMTF</sequence>
<evidence type="ECO:0000256" key="2">
    <source>
        <dbReference type="ARBA" id="ARBA00022692"/>
    </source>
</evidence>
<accession>A0A3Q7HZ35</accession>
<dbReference type="AlphaFoldDB" id="A0A3Q7HZ35"/>
<reference evidence="6" key="2">
    <citation type="submission" date="2019-01" db="UniProtKB">
        <authorList>
            <consortium name="EnsemblPlants"/>
        </authorList>
    </citation>
    <scope>IDENTIFICATION</scope>
    <source>
        <strain evidence="6">cv. Heinz 1706</strain>
    </source>
</reference>
<keyword evidence="3 5" id="KW-1133">Transmembrane helix</keyword>
<evidence type="ECO:0000313" key="7">
    <source>
        <dbReference type="Proteomes" id="UP000004994"/>
    </source>
</evidence>
<keyword evidence="2 5" id="KW-0812">Transmembrane</keyword>
<feature type="transmembrane region" description="Helical" evidence="5">
    <location>
        <begin position="116"/>
        <end position="134"/>
    </location>
</feature>
<dbReference type="PANTHER" id="PTHR43184">
    <property type="entry name" value="MAJOR FACILITATOR SUPERFAMILY TRANSPORTER 16, ISOFORM B"/>
    <property type="match status" value="1"/>
</dbReference>
<proteinExistence type="predicted"/>
<organism evidence="6">
    <name type="scientific">Solanum lycopersicum</name>
    <name type="common">Tomato</name>
    <name type="synonym">Lycopersicon esculentum</name>
    <dbReference type="NCBI Taxonomy" id="4081"/>
    <lineage>
        <taxon>Eukaryota</taxon>
        <taxon>Viridiplantae</taxon>
        <taxon>Streptophyta</taxon>
        <taxon>Embryophyta</taxon>
        <taxon>Tracheophyta</taxon>
        <taxon>Spermatophyta</taxon>
        <taxon>Magnoliopsida</taxon>
        <taxon>eudicotyledons</taxon>
        <taxon>Gunneridae</taxon>
        <taxon>Pentapetalae</taxon>
        <taxon>asterids</taxon>
        <taxon>lamiids</taxon>
        <taxon>Solanales</taxon>
        <taxon>Solanaceae</taxon>
        <taxon>Solanoideae</taxon>
        <taxon>Solaneae</taxon>
        <taxon>Solanum</taxon>
        <taxon>Solanum subgen. Lycopersicon</taxon>
    </lineage>
</organism>
<dbReference type="GO" id="GO:0055062">
    <property type="term" value="P:phosphate ion homeostasis"/>
    <property type="evidence" value="ECO:0000318"/>
    <property type="project" value="GO_Central"/>
</dbReference>